<name>A0A5C3NSJ0_9APHY</name>
<gene>
    <name evidence="2" type="ORF">K466DRAFT_606074</name>
</gene>
<feature type="region of interest" description="Disordered" evidence="1">
    <location>
        <begin position="24"/>
        <end position="61"/>
    </location>
</feature>
<evidence type="ECO:0000313" key="2">
    <source>
        <dbReference type="EMBL" id="TFK79537.1"/>
    </source>
</evidence>
<organism evidence="2 3">
    <name type="scientific">Polyporus arcularius HHB13444</name>
    <dbReference type="NCBI Taxonomy" id="1314778"/>
    <lineage>
        <taxon>Eukaryota</taxon>
        <taxon>Fungi</taxon>
        <taxon>Dikarya</taxon>
        <taxon>Basidiomycota</taxon>
        <taxon>Agaricomycotina</taxon>
        <taxon>Agaricomycetes</taxon>
        <taxon>Polyporales</taxon>
        <taxon>Polyporaceae</taxon>
        <taxon>Polyporus</taxon>
    </lineage>
</organism>
<dbReference type="InParanoid" id="A0A5C3NSJ0"/>
<accession>A0A5C3NSJ0</accession>
<dbReference type="EMBL" id="ML212005">
    <property type="protein sequence ID" value="TFK79537.1"/>
    <property type="molecule type" value="Genomic_DNA"/>
</dbReference>
<evidence type="ECO:0000256" key="1">
    <source>
        <dbReference type="SAM" id="MobiDB-lite"/>
    </source>
</evidence>
<dbReference type="Proteomes" id="UP000308197">
    <property type="component" value="Unassembled WGS sequence"/>
</dbReference>
<sequence length="144" mass="15608">MDLINTSLMNGIRDEGFDPAIRKAMGLAKSAEPDAEEHNKSKDSNQDSDVQEESTRPKKKGALVSICDVGKDQNVFDILENADAQAQAANGDPLDRFLAALTEPITDPILYWHAHVASTPGLACMGLDYSTICRIPMGNPCYSL</sequence>
<reference evidence="2 3" key="1">
    <citation type="journal article" date="2019" name="Nat. Ecol. Evol.">
        <title>Megaphylogeny resolves global patterns of mushroom evolution.</title>
        <authorList>
            <person name="Varga T."/>
            <person name="Krizsan K."/>
            <person name="Foldi C."/>
            <person name="Dima B."/>
            <person name="Sanchez-Garcia M."/>
            <person name="Sanchez-Ramirez S."/>
            <person name="Szollosi G.J."/>
            <person name="Szarkandi J.G."/>
            <person name="Papp V."/>
            <person name="Albert L."/>
            <person name="Andreopoulos W."/>
            <person name="Angelini C."/>
            <person name="Antonin V."/>
            <person name="Barry K.W."/>
            <person name="Bougher N.L."/>
            <person name="Buchanan P."/>
            <person name="Buyck B."/>
            <person name="Bense V."/>
            <person name="Catcheside P."/>
            <person name="Chovatia M."/>
            <person name="Cooper J."/>
            <person name="Damon W."/>
            <person name="Desjardin D."/>
            <person name="Finy P."/>
            <person name="Geml J."/>
            <person name="Haridas S."/>
            <person name="Hughes K."/>
            <person name="Justo A."/>
            <person name="Karasinski D."/>
            <person name="Kautmanova I."/>
            <person name="Kiss B."/>
            <person name="Kocsube S."/>
            <person name="Kotiranta H."/>
            <person name="LaButti K.M."/>
            <person name="Lechner B.E."/>
            <person name="Liimatainen K."/>
            <person name="Lipzen A."/>
            <person name="Lukacs Z."/>
            <person name="Mihaltcheva S."/>
            <person name="Morgado L.N."/>
            <person name="Niskanen T."/>
            <person name="Noordeloos M.E."/>
            <person name="Ohm R.A."/>
            <person name="Ortiz-Santana B."/>
            <person name="Ovrebo C."/>
            <person name="Racz N."/>
            <person name="Riley R."/>
            <person name="Savchenko A."/>
            <person name="Shiryaev A."/>
            <person name="Soop K."/>
            <person name="Spirin V."/>
            <person name="Szebenyi C."/>
            <person name="Tomsovsky M."/>
            <person name="Tulloss R.E."/>
            <person name="Uehling J."/>
            <person name="Grigoriev I.V."/>
            <person name="Vagvolgyi C."/>
            <person name="Papp T."/>
            <person name="Martin F.M."/>
            <person name="Miettinen O."/>
            <person name="Hibbett D.S."/>
            <person name="Nagy L.G."/>
        </authorList>
    </citation>
    <scope>NUCLEOTIDE SEQUENCE [LARGE SCALE GENOMIC DNA]</scope>
    <source>
        <strain evidence="2 3">HHB13444</strain>
    </source>
</reference>
<dbReference type="AlphaFoldDB" id="A0A5C3NSJ0"/>
<proteinExistence type="predicted"/>
<feature type="compositionally biased region" description="Basic and acidic residues" evidence="1">
    <location>
        <begin position="36"/>
        <end position="45"/>
    </location>
</feature>
<evidence type="ECO:0000313" key="3">
    <source>
        <dbReference type="Proteomes" id="UP000308197"/>
    </source>
</evidence>
<keyword evidence="3" id="KW-1185">Reference proteome</keyword>
<protein>
    <submittedName>
        <fullName evidence="2">Uncharacterized protein</fullName>
    </submittedName>
</protein>